<accession>A0AAW2MT17</accession>
<protein>
    <recommendedName>
        <fullName evidence="1">Retrovirus-related Pol polyprotein from transposon TNT 1-94-like beta-barrel domain-containing protein</fullName>
    </recommendedName>
</protein>
<feature type="domain" description="Retrovirus-related Pol polyprotein from transposon TNT 1-94-like beta-barrel" evidence="1">
    <location>
        <begin position="34"/>
        <end position="114"/>
    </location>
</feature>
<reference evidence="2" key="2">
    <citation type="journal article" date="2024" name="Plant">
        <title>Genomic evolution and insights into agronomic trait innovations of Sesamum species.</title>
        <authorList>
            <person name="Miao H."/>
            <person name="Wang L."/>
            <person name="Qu L."/>
            <person name="Liu H."/>
            <person name="Sun Y."/>
            <person name="Le M."/>
            <person name="Wang Q."/>
            <person name="Wei S."/>
            <person name="Zheng Y."/>
            <person name="Lin W."/>
            <person name="Duan Y."/>
            <person name="Cao H."/>
            <person name="Xiong S."/>
            <person name="Wang X."/>
            <person name="Wei L."/>
            <person name="Li C."/>
            <person name="Ma Q."/>
            <person name="Ju M."/>
            <person name="Zhao R."/>
            <person name="Li G."/>
            <person name="Mu C."/>
            <person name="Tian Q."/>
            <person name="Mei H."/>
            <person name="Zhang T."/>
            <person name="Gao T."/>
            <person name="Zhang H."/>
        </authorList>
    </citation>
    <scope>NUCLEOTIDE SEQUENCE</scope>
    <source>
        <strain evidence="2">G01</strain>
    </source>
</reference>
<evidence type="ECO:0000259" key="1">
    <source>
        <dbReference type="Pfam" id="PF22936"/>
    </source>
</evidence>
<reference evidence="2" key="1">
    <citation type="submission" date="2020-06" db="EMBL/GenBank/DDBJ databases">
        <authorList>
            <person name="Li T."/>
            <person name="Hu X."/>
            <person name="Zhang T."/>
            <person name="Song X."/>
            <person name="Zhang H."/>
            <person name="Dai N."/>
            <person name="Sheng W."/>
            <person name="Hou X."/>
            <person name="Wei L."/>
        </authorList>
    </citation>
    <scope>NUCLEOTIDE SEQUENCE</scope>
    <source>
        <strain evidence="2">G01</strain>
        <tissue evidence="2">Leaf</tissue>
    </source>
</reference>
<sequence length="167" mass="18212">MVLGGSSGASTSGVTEGYVYVVPELLTMYEPCDWLIGTGANVHVCADKSLFLSYQAISVRTLSMGNSSTAEVLGIGNVDLKFPSGRIMSLKRVHHVPTVRRDIISGFAIVSEGYELAFKFNKVVIQQFGIFVSKGYLDDGLFKVRIENNNKTDVFYSIVLNVESSTL</sequence>
<dbReference type="Pfam" id="PF22936">
    <property type="entry name" value="Pol_BBD"/>
    <property type="match status" value="1"/>
</dbReference>
<comment type="caution">
    <text evidence="2">The sequence shown here is derived from an EMBL/GenBank/DDBJ whole genome shotgun (WGS) entry which is preliminary data.</text>
</comment>
<dbReference type="PANTHER" id="PTHR47592:SF24">
    <property type="entry name" value="BNACNNG30200D PROTEIN"/>
    <property type="match status" value="1"/>
</dbReference>
<dbReference type="EMBL" id="JACGWK010000009">
    <property type="protein sequence ID" value="KAL0334098.1"/>
    <property type="molecule type" value="Genomic_DNA"/>
</dbReference>
<dbReference type="InterPro" id="IPR054722">
    <property type="entry name" value="PolX-like_BBD"/>
</dbReference>
<dbReference type="PANTHER" id="PTHR47592">
    <property type="entry name" value="PBF68 PROTEIN"/>
    <property type="match status" value="1"/>
</dbReference>
<evidence type="ECO:0000313" key="2">
    <source>
        <dbReference type="EMBL" id="KAL0334098.1"/>
    </source>
</evidence>
<gene>
    <name evidence="2" type="ORF">Sangu_1566000</name>
</gene>
<name>A0AAW2MT17_9LAMI</name>
<organism evidence="2">
    <name type="scientific">Sesamum angustifolium</name>
    <dbReference type="NCBI Taxonomy" id="2727405"/>
    <lineage>
        <taxon>Eukaryota</taxon>
        <taxon>Viridiplantae</taxon>
        <taxon>Streptophyta</taxon>
        <taxon>Embryophyta</taxon>
        <taxon>Tracheophyta</taxon>
        <taxon>Spermatophyta</taxon>
        <taxon>Magnoliopsida</taxon>
        <taxon>eudicotyledons</taxon>
        <taxon>Gunneridae</taxon>
        <taxon>Pentapetalae</taxon>
        <taxon>asterids</taxon>
        <taxon>lamiids</taxon>
        <taxon>Lamiales</taxon>
        <taxon>Pedaliaceae</taxon>
        <taxon>Sesamum</taxon>
    </lineage>
</organism>
<dbReference type="AlphaFoldDB" id="A0AAW2MT17"/>
<proteinExistence type="predicted"/>